<dbReference type="PANTHER" id="PTHR43096">
    <property type="entry name" value="DNAJ HOMOLOG 1, MITOCHONDRIAL-RELATED"/>
    <property type="match status" value="1"/>
</dbReference>
<dbReference type="Gene3D" id="1.10.287.110">
    <property type="entry name" value="DnaJ domain"/>
    <property type="match status" value="1"/>
</dbReference>
<dbReference type="VEuPathDB" id="TriTrypDB:C4B63_22g56"/>
<dbReference type="PANTHER" id="PTHR43096:SF71">
    <property type="entry name" value="PROTEIN DNAJ, PUTATIVE-RELATED"/>
    <property type="match status" value="1"/>
</dbReference>
<dbReference type="GO" id="GO:0005737">
    <property type="term" value="C:cytoplasm"/>
    <property type="evidence" value="ECO:0007669"/>
    <property type="project" value="TreeGrafter"/>
</dbReference>
<accession>A0A2V2WK14</accession>
<dbReference type="VEuPathDB" id="TriTrypDB:ECC02_005598"/>
<comment type="caution">
    <text evidence="8">The sequence shown here is derived from an EMBL/GenBank/DDBJ whole genome shotgun (WGS) entry which is preliminary data.</text>
</comment>
<dbReference type="AlphaFoldDB" id="A0A2V2WK14"/>
<dbReference type="InterPro" id="IPR001305">
    <property type="entry name" value="HSP_DnaJ_Cys-rich_dom"/>
</dbReference>
<dbReference type="SUPFAM" id="SSF57938">
    <property type="entry name" value="DnaJ/Hsp40 cysteine-rich domain"/>
    <property type="match status" value="1"/>
</dbReference>
<dbReference type="VEuPathDB" id="TriTrypDB:TcYC6_0016560"/>
<evidence type="ECO:0000259" key="7">
    <source>
        <dbReference type="PROSITE" id="PS51188"/>
    </source>
</evidence>
<dbReference type="VEuPathDB" id="TriTrypDB:TcCLB.511423.170"/>
<evidence type="ECO:0000256" key="3">
    <source>
        <dbReference type="ARBA" id="ARBA00022771"/>
    </source>
</evidence>
<dbReference type="VEuPathDB" id="TriTrypDB:Tc_MARK_6003"/>
<evidence type="ECO:0000259" key="6">
    <source>
        <dbReference type="PROSITE" id="PS50076"/>
    </source>
</evidence>
<dbReference type="VEuPathDB" id="TriTrypDB:C3747_87g58"/>
<dbReference type="VEuPathDB" id="TriTrypDB:TcCLB.507949.10"/>
<keyword evidence="3 5" id="KW-0863">Zinc-finger</keyword>
<dbReference type="GO" id="GO:0008270">
    <property type="term" value="F:zinc ion binding"/>
    <property type="evidence" value="ECO:0007669"/>
    <property type="project" value="UniProtKB-KW"/>
</dbReference>
<gene>
    <name evidence="8" type="ORF">C3747_87g58</name>
</gene>
<dbReference type="Gene3D" id="2.10.230.10">
    <property type="entry name" value="Heat shock protein DnaJ, cysteine-rich domain"/>
    <property type="match status" value="1"/>
</dbReference>
<dbReference type="VEuPathDB" id="TriTrypDB:TCSYLVIO_007287"/>
<dbReference type="SUPFAM" id="SSF49493">
    <property type="entry name" value="HSP40/DnaJ peptide-binding domain"/>
    <property type="match status" value="2"/>
</dbReference>
<dbReference type="OMA" id="ANYNPEH"/>
<dbReference type="Gene3D" id="2.60.260.20">
    <property type="entry name" value="Urease metallochaperone UreE, N-terminal domain"/>
    <property type="match status" value="2"/>
</dbReference>
<dbReference type="InterPro" id="IPR001623">
    <property type="entry name" value="DnaJ_domain"/>
</dbReference>
<dbReference type="VEuPathDB" id="TriTrypDB:TcG_05341"/>
<feature type="domain" description="CR-type" evidence="7">
    <location>
        <begin position="210"/>
        <end position="288"/>
    </location>
</feature>
<dbReference type="InterPro" id="IPR036869">
    <property type="entry name" value="J_dom_sf"/>
</dbReference>
<keyword evidence="1 5" id="KW-0479">Metal-binding</keyword>
<dbReference type="VEuPathDB" id="TriTrypDB:TcBrA4_0037250"/>
<evidence type="ECO:0000256" key="2">
    <source>
        <dbReference type="ARBA" id="ARBA00022737"/>
    </source>
</evidence>
<feature type="domain" description="J" evidence="6">
    <location>
        <begin position="38"/>
        <end position="108"/>
    </location>
</feature>
<sequence>MRQSALAVLLPLLQRHAQSIPRRHFNVIQRGNDREVESLFALLGFGKESEVERVHRTRDELRQGYLREAMKLKDPQRNAKDAAKLADLRRAYTLLSDDQFRARYASHHCVSPDATLHVHVDGGQTAANFNPEHQSFEFVDHAISFSSSSLLSSCAQRSFGDFTGPFQSATGVYSSPADAHPYQPRESSTPQNGNGINFMLRISFDESILGCTKSAVYEKDITCSHCSGDGRQVLNRPRKCPQCRGRGSTHLPSATYHIERSCGYCGGKGVAPPPKCGRCGGAGVIRGHTVSVPIDVRPGTTTMTVRRFRGKGHDGVRGGNAGDLIVTVLVQEHRLFHRDGIDLHMVLPIPLSVALLGGVVSVPTLHGAQTLRIPPCVRNGQRLTMDGQGVCLDGESDAAEKNELEACEGSANPKQQHCQQQRRRGHLYVHLLVVIPRGEELTGAQRCALESFAAEGEGGINQENGEKGEQETPASLKQRFRHWMTSL</sequence>
<dbReference type="VEuPathDB" id="TriTrypDB:TCDM_01017"/>
<dbReference type="InterPro" id="IPR008971">
    <property type="entry name" value="HSP40/DnaJ_pept-bd"/>
</dbReference>
<dbReference type="GO" id="GO:0051082">
    <property type="term" value="F:unfolded protein binding"/>
    <property type="evidence" value="ECO:0007669"/>
    <property type="project" value="InterPro"/>
</dbReference>
<dbReference type="EMBL" id="PRFC01000087">
    <property type="protein sequence ID" value="PWV08707.1"/>
    <property type="molecule type" value="Genomic_DNA"/>
</dbReference>
<dbReference type="SMR" id="A0A2V2WK14"/>
<dbReference type="OrthoDB" id="10256793at2759"/>
<keyword evidence="4 5" id="KW-0862">Zinc</keyword>
<feature type="zinc finger region" description="CR-type" evidence="5">
    <location>
        <begin position="210"/>
        <end position="288"/>
    </location>
</feature>
<dbReference type="InterPro" id="IPR036410">
    <property type="entry name" value="HSP_DnaJ_Cys-rich_dom_sf"/>
</dbReference>
<reference evidence="8 9" key="1">
    <citation type="journal article" date="2018" name="Microb. Genom.">
        <title>Expanding an expanded genome: long-read sequencing of Trypanosoma cruzi.</title>
        <authorList>
            <person name="Berna L."/>
            <person name="Rodriguez M."/>
            <person name="Chiribao M.L."/>
            <person name="Parodi-Talice A."/>
            <person name="Pita S."/>
            <person name="Rijo G."/>
            <person name="Alvarez-Valin F."/>
            <person name="Robello C."/>
        </authorList>
    </citation>
    <scope>NUCLEOTIDE SEQUENCE [LARGE SCALE GENOMIC DNA]</scope>
    <source>
        <strain evidence="8 9">TCC</strain>
    </source>
</reference>
<dbReference type="PROSITE" id="PS51188">
    <property type="entry name" value="ZF_CR"/>
    <property type="match status" value="1"/>
</dbReference>
<evidence type="ECO:0000256" key="5">
    <source>
        <dbReference type="PROSITE-ProRule" id="PRU00546"/>
    </source>
</evidence>
<dbReference type="SUPFAM" id="SSF46565">
    <property type="entry name" value="Chaperone J-domain"/>
    <property type="match status" value="1"/>
</dbReference>
<keyword evidence="2" id="KW-0677">Repeat</keyword>
<name>A0A2V2WK14_TRYCR</name>
<evidence type="ECO:0000256" key="1">
    <source>
        <dbReference type="ARBA" id="ARBA00022723"/>
    </source>
</evidence>
<dbReference type="Proteomes" id="UP000246078">
    <property type="component" value="Unassembled WGS sequence"/>
</dbReference>
<organism evidence="8 9">
    <name type="scientific">Trypanosoma cruzi</name>
    <dbReference type="NCBI Taxonomy" id="5693"/>
    <lineage>
        <taxon>Eukaryota</taxon>
        <taxon>Discoba</taxon>
        <taxon>Euglenozoa</taxon>
        <taxon>Kinetoplastea</taxon>
        <taxon>Metakinetoplastina</taxon>
        <taxon>Trypanosomatida</taxon>
        <taxon>Trypanosomatidae</taxon>
        <taxon>Trypanosoma</taxon>
        <taxon>Schizotrypanum</taxon>
    </lineage>
</organism>
<dbReference type="CDD" id="cd10747">
    <property type="entry name" value="DnaJ_C"/>
    <property type="match status" value="1"/>
</dbReference>
<dbReference type="GO" id="GO:0031072">
    <property type="term" value="F:heat shock protein binding"/>
    <property type="evidence" value="ECO:0007669"/>
    <property type="project" value="InterPro"/>
</dbReference>
<protein>
    <submittedName>
        <fullName evidence="8">Putative chaperone DNAJ protein</fullName>
    </submittedName>
</protein>
<proteinExistence type="predicted"/>
<dbReference type="PROSITE" id="PS50076">
    <property type="entry name" value="DNAJ_2"/>
    <property type="match status" value="1"/>
</dbReference>
<dbReference type="Pfam" id="PF01556">
    <property type="entry name" value="DnaJ_C"/>
    <property type="match status" value="1"/>
</dbReference>
<evidence type="ECO:0000313" key="9">
    <source>
        <dbReference type="Proteomes" id="UP000246078"/>
    </source>
</evidence>
<evidence type="ECO:0000313" key="8">
    <source>
        <dbReference type="EMBL" id="PWV08707.1"/>
    </source>
</evidence>
<dbReference type="VEuPathDB" id="TriTrypDB:BCY84_01648"/>
<dbReference type="CDD" id="cd10719">
    <property type="entry name" value="DnaJ_zf"/>
    <property type="match status" value="1"/>
</dbReference>
<dbReference type="VEuPathDB" id="TriTrypDB:TcCL_NonESM01571"/>
<evidence type="ECO:0000256" key="4">
    <source>
        <dbReference type="ARBA" id="ARBA00022833"/>
    </source>
</evidence>
<dbReference type="GO" id="GO:0042026">
    <property type="term" value="P:protein refolding"/>
    <property type="evidence" value="ECO:0007669"/>
    <property type="project" value="TreeGrafter"/>
</dbReference>
<dbReference type="InterPro" id="IPR002939">
    <property type="entry name" value="DnaJ_C"/>
</dbReference>